<evidence type="ECO:0000313" key="5">
    <source>
        <dbReference type="Proteomes" id="UP000093309"/>
    </source>
</evidence>
<evidence type="ECO:0000313" key="4">
    <source>
        <dbReference type="EMBL" id="OCT10744.1"/>
    </source>
</evidence>
<dbReference type="PANTHER" id="PTHR22550">
    <property type="entry name" value="SPORE GERMINATION PROTEIN"/>
    <property type="match status" value="1"/>
</dbReference>
<dbReference type="STRING" id="512399.A8709_23195"/>
<feature type="transmembrane region" description="Helical" evidence="3">
    <location>
        <begin position="60"/>
        <end position="82"/>
    </location>
</feature>
<protein>
    <submittedName>
        <fullName evidence="4">Uncharacterized protein</fullName>
    </submittedName>
</protein>
<evidence type="ECO:0000256" key="3">
    <source>
        <dbReference type="SAM" id="Phobius"/>
    </source>
</evidence>
<reference evidence="5" key="1">
    <citation type="submission" date="2016-05" db="EMBL/GenBank/DDBJ databases">
        <title>Paenibacillus oryzae. sp. nov., isolated from the rice root.</title>
        <authorList>
            <person name="Zhang J."/>
            <person name="Zhang X."/>
        </authorList>
    </citation>
    <scope>NUCLEOTIDE SEQUENCE [LARGE SCALE GENOMIC DNA]</scope>
    <source>
        <strain evidence="5">KCTC13222</strain>
    </source>
</reference>
<keyword evidence="3" id="KW-1133">Transmembrane helix</keyword>
<dbReference type="GO" id="GO:0009847">
    <property type="term" value="P:spore germination"/>
    <property type="evidence" value="ECO:0007669"/>
    <property type="project" value="InterPro"/>
</dbReference>
<dbReference type="InterPro" id="IPR050768">
    <property type="entry name" value="UPF0353/GerABKA_families"/>
</dbReference>
<keyword evidence="3" id="KW-0812">Transmembrane</keyword>
<evidence type="ECO:0000256" key="1">
    <source>
        <dbReference type="ARBA" id="ARBA00005278"/>
    </source>
</evidence>
<dbReference type="AlphaFoldDB" id="A0A1C0ZRS0"/>
<proteinExistence type="inferred from homology"/>
<dbReference type="GO" id="GO:0016020">
    <property type="term" value="C:membrane"/>
    <property type="evidence" value="ECO:0007669"/>
    <property type="project" value="InterPro"/>
</dbReference>
<dbReference type="Proteomes" id="UP000093309">
    <property type="component" value="Unassembled WGS sequence"/>
</dbReference>
<keyword evidence="2 3" id="KW-0472">Membrane</keyword>
<sequence length="87" mass="9108">MPRSIGYALSFVGTLVIGQAAVEAGIVSAAMVIVVSITAICSFVFPSYDLSNAIRILHFPFMVTAASFGLLGILTGLFGLAMHMNNL</sequence>
<dbReference type="RefSeq" id="WP_065859263.1">
    <property type="nucleotide sequence ID" value="NZ_LYPC01000030.1"/>
</dbReference>
<dbReference type="EMBL" id="LYPC01000030">
    <property type="protein sequence ID" value="OCT10744.1"/>
    <property type="molecule type" value="Genomic_DNA"/>
</dbReference>
<dbReference type="PANTHER" id="PTHR22550:SF5">
    <property type="entry name" value="LEUCINE ZIPPER PROTEIN 4"/>
    <property type="match status" value="1"/>
</dbReference>
<gene>
    <name evidence="4" type="ORF">A8709_23195</name>
</gene>
<evidence type="ECO:0000256" key="2">
    <source>
        <dbReference type="ARBA" id="ARBA00023136"/>
    </source>
</evidence>
<comment type="caution">
    <text evidence="4">The sequence shown here is derived from an EMBL/GenBank/DDBJ whole genome shotgun (WGS) entry which is preliminary data.</text>
</comment>
<dbReference type="InterPro" id="IPR004995">
    <property type="entry name" value="Spore_Ger"/>
</dbReference>
<dbReference type="Pfam" id="PF03323">
    <property type="entry name" value="GerA"/>
    <property type="match status" value="1"/>
</dbReference>
<feature type="transmembrane region" description="Helical" evidence="3">
    <location>
        <begin position="30"/>
        <end position="48"/>
    </location>
</feature>
<comment type="similarity">
    <text evidence="1">Belongs to the GerABKA family.</text>
</comment>
<keyword evidence="5" id="KW-1185">Reference proteome</keyword>
<organism evidence="4 5">
    <name type="scientific">Paenibacillus pectinilyticus</name>
    <dbReference type="NCBI Taxonomy" id="512399"/>
    <lineage>
        <taxon>Bacteria</taxon>
        <taxon>Bacillati</taxon>
        <taxon>Bacillota</taxon>
        <taxon>Bacilli</taxon>
        <taxon>Bacillales</taxon>
        <taxon>Paenibacillaceae</taxon>
        <taxon>Paenibacillus</taxon>
    </lineage>
</organism>
<accession>A0A1C0ZRS0</accession>
<name>A0A1C0ZRS0_9BACL</name>